<sequence>MVDIADRADPLRRGDPGWLGEYRLLGRLGSGGMGVVYLAEDRDDALVAIKLIHSSLSHDPEFRHRFRSEVERARQVPSFCTAEVLDADLDHDPPYLVVEYVDGPSLADVVEERGPLRSAALHSLAVGVATALSGIHGAGVIHRDLKPDNVLLAPGSPKVIDFGIARAFEATSQLTRTDQMVGTVAYMAPERFSSDPGTALTAAADVFGWGCVVAYAGTGRTPFQGDSPTSTAARILTQPPHLDGLPQPLRDLVELALAKDPRDRPSARELVDLLLGDRPAVRPPARPQAPAAAPPRPQPPAAAPPRSAPHDHRTLVALDRRTLVAAPGGGAPAPARGGRARGHTLLATLAVLLVLAGIGTVGFVLNAGARSRTPIATSPSPGGGVGAGAQTSPDPSEEREPEEPTGGEPLIQDSLDRPGQWFDSQTRAGDARCVTRGGLRAELAGSGAFQCLGPTDDVPDDAGIEVSTTLLTAGSCAVIWFHWDDEAGGQALDVCQDEIAVATDTPSGRSVLGRVRLEDRVPLREPTRIHLVVREGAAQVFLAGEFVGKLALPGGGPDTGQVRLGLSAEEEGAGPPYAVSFADVDIRSLPAAG</sequence>
<dbReference type="Proteomes" id="UP000182486">
    <property type="component" value="Unassembled WGS sequence"/>
</dbReference>
<feature type="transmembrane region" description="Helical" evidence="7">
    <location>
        <begin position="345"/>
        <end position="365"/>
    </location>
</feature>
<dbReference type="SMART" id="SM00220">
    <property type="entry name" value="S_TKc"/>
    <property type="match status" value="1"/>
</dbReference>
<feature type="domain" description="Protein kinase" evidence="8">
    <location>
        <begin position="22"/>
        <end position="281"/>
    </location>
</feature>
<dbReference type="InterPro" id="IPR011009">
    <property type="entry name" value="Kinase-like_dom_sf"/>
</dbReference>
<dbReference type="EMBL" id="MEIA01000567">
    <property type="protein sequence ID" value="OJF09447.1"/>
    <property type="molecule type" value="Genomic_DNA"/>
</dbReference>
<dbReference type="Pfam" id="PF00069">
    <property type="entry name" value="Pkinase"/>
    <property type="match status" value="1"/>
</dbReference>
<comment type="caution">
    <text evidence="9">The sequence shown here is derived from an EMBL/GenBank/DDBJ whole genome shotgun (WGS) entry which is preliminary data.</text>
</comment>
<protein>
    <recommendedName>
        <fullName evidence="8">Protein kinase domain-containing protein</fullName>
    </recommendedName>
</protein>
<dbReference type="Gene3D" id="1.10.510.10">
    <property type="entry name" value="Transferase(Phosphotransferase) domain 1"/>
    <property type="match status" value="1"/>
</dbReference>
<dbReference type="AlphaFoldDB" id="A0A1K0F9B5"/>
<dbReference type="PROSITE" id="PS00108">
    <property type="entry name" value="PROTEIN_KINASE_ST"/>
    <property type="match status" value="1"/>
</dbReference>
<dbReference type="InterPro" id="IPR008271">
    <property type="entry name" value="Ser/Thr_kinase_AS"/>
</dbReference>
<evidence type="ECO:0000313" key="9">
    <source>
        <dbReference type="EMBL" id="OJF09447.1"/>
    </source>
</evidence>
<dbReference type="PANTHER" id="PTHR43289">
    <property type="entry name" value="MITOGEN-ACTIVATED PROTEIN KINASE KINASE KINASE 20-RELATED"/>
    <property type="match status" value="1"/>
</dbReference>
<organism evidence="9 10">
    <name type="scientific">Couchioplanes caeruleus subsp. caeruleus</name>
    <dbReference type="NCBI Taxonomy" id="56427"/>
    <lineage>
        <taxon>Bacteria</taxon>
        <taxon>Bacillati</taxon>
        <taxon>Actinomycetota</taxon>
        <taxon>Actinomycetes</taxon>
        <taxon>Micromonosporales</taxon>
        <taxon>Micromonosporaceae</taxon>
        <taxon>Couchioplanes</taxon>
    </lineage>
</organism>
<feature type="compositionally biased region" description="Acidic residues" evidence="6">
    <location>
        <begin position="395"/>
        <end position="405"/>
    </location>
</feature>
<evidence type="ECO:0000256" key="1">
    <source>
        <dbReference type="ARBA" id="ARBA00022679"/>
    </source>
</evidence>
<evidence type="ECO:0000256" key="6">
    <source>
        <dbReference type="SAM" id="MobiDB-lite"/>
    </source>
</evidence>
<dbReference type="GO" id="GO:0005524">
    <property type="term" value="F:ATP binding"/>
    <property type="evidence" value="ECO:0007669"/>
    <property type="project" value="UniProtKB-UniRule"/>
</dbReference>
<feature type="binding site" evidence="5">
    <location>
        <position position="50"/>
    </location>
    <ligand>
        <name>ATP</name>
        <dbReference type="ChEBI" id="CHEBI:30616"/>
    </ligand>
</feature>
<dbReference type="Gene3D" id="3.30.200.20">
    <property type="entry name" value="Phosphorylase Kinase, domain 1"/>
    <property type="match status" value="1"/>
</dbReference>
<feature type="region of interest" description="Disordered" evidence="6">
    <location>
        <begin position="375"/>
        <end position="426"/>
    </location>
</feature>
<evidence type="ECO:0000256" key="2">
    <source>
        <dbReference type="ARBA" id="ARBA00022741"/>
    </source>
</evidence>
<dbReference type="InterPro" id="IPR000719">
    <property type="entry name" value="Prot_kinase_dom"/>
</dbReference>
<proteinExistence type="predicted"/>
<keyword evidence="7" id="KW-0472">Membrane</keyword>
<gene>
    <name evidence="9" type="ORF">BG844_37535</name>
</gene>
<accession>A0A1K0F9B5</accession>
<reference evidence="9 10" key="1">
    <citation type="submission" date="2016-09" db="EMBL/GenBank/DDBJ databases">
        <title>Couchioplanes caeruleus draft genome sequence.</title>
        <authorList>
            <person name="Sheehan J."/>
            <person name="Caffrey P."/>
        </authorList>
    </citation>
    <scope>NUCLEOTIDE SEQUENCE [LARGE SCALE GENOMIC DNA]</scope>
    <source>
        <strain evidence="9 10">DSM 43634</strain>
    </source>
</reference>
<evidence type="ECO:0000259" key="8">
    <source>
        <dbReference type="PROSITE" id="PS50011"/>
    </source>
</evidence>
<dbReference type="CDD" id="cd14014">
    <property type="entry name" value="STKc_PknB_like"/>
    <property type="match status" value="1"/>
</dbReference>
<keyword evidence="4 5" id="KW-0067">ATP-binding</keyword>
<dbReference type="SUPFAM" id="SSF56112">
    <property type="entry name" value="Protein kinase-like (PK-like)"/>
    <property type="match status" value="1"/>
</dbReference>
<name>A0A1K0F9B5_9ACTN</name>
<dbReference type="GO" id="GO:0004674">
    <property type="term" value="F:protein serine/threonine kinase activity"/>
    <property type="evidence" value="ECO:0007669"/>
    <property type="project" value="TreeGrafter"/>
</dbReference>
<dbReference type="PROSITE" id="PS50011">
    <property type="entry name" value="PROTEIN_KINASE_DOM"/>
    <property type="match status" value="1"/>
</dbReference>
<keyword evidence="3" id="KW-0418">Kinase</keyword>
<dbReference type="InterPro" id="IPR017441">
    <property type="entry name" value="Protein_kinase_ATP_BS"/>
</dbReference>
<keyword evidence="7" id="KW-1133">Transmembrane helix</keyword>
<dbReference type="PANTHER" id="PTHR43289:SF34">
    <property type="entry name" value="SERINE_THREONINE-PROTEIN KINASE YBDM-RELATED"/>
    <property type="match status" value="1"/>
</dbReference>
<keyword evidence="2 5" id="KW-0547">Nucleotide-binding</keyword>
<evidence type="ECO:0000256" key="4">
    <source>
        <dbReference type="ARBA" id="ARBA00022840"/>
    </source>
</evidence>
<dbReference type="PROSITE" id="PS00107">
    <property type="entry name" value="PROTEIN_KINASE_ATP"/>
    <property type="match status" value="1"/>
</dbReference>
<evidence type="ECO:0000256" key="7">
    <source>
        <dbReference type="SAM" id="Phobius"/>
    </source>
</evidence>
<evidence type="ECO:0000256" key="5">
    <source>
        <dbReference type="PROSITE-ProRule" id="PRU10141"/>
    </source>
</evidence>
<keyword evidence="10" id="KW-1185">Reference proteome</keyword>
<keyword evidence="7" id="KW-0812">Transmembrane</keyword>
<evidence type="ECO:0000256" key="3">
    <source>
        <dbReference type="ARBA" id="ARBA00022777"/>
    </source>
</evidence>
<feature type="compositionally biased region" description="Pro residues" evidence="6">
    <location>
        <begin position="281"/>
        <end position="307"/>
    </location>
</feature>
<evidence type="ECO:0000313" key="10">
    <source>
        <dbReference type="Proteomes" id="UP000182486"/>
    </source>
</evidence>
<feature type="region of interest" description="Disordered" evidence="6">
    <location>
        <begin position="275"/>
        <end position="309"/>
    </location>
</feature>
<keyword evidence="1" id="KW-0808">Transferase</keyword>